<dbReference type="SMART" id="SM00411">
    <property type="entry name" value="BHL"/>
    <property type="match status" value="1"/>
</dbReference>
<evidence type="ECO:0000256" key="4">
    <source>
        <dbReference type="ARBA" id="ARBA00023125"/>
    </source>
</evidence>
<dbReference type="PROSITE" id="PS00045">
    <property type="entry name" value="HISTONE_LIKE"/>
    <property type="match status" value="1"/>
</dbReference>
<dbReference type="GO" id="GO:0030527">
    <property type="term" value="F:structural constituent of chromatin"/>
    <property type="evidence" value="ECO:0007669"/>
    <property type="project" value="InterPro"/>
</dbReference>
<evidence type="ECO:0000313" key="6">
    <source>
        <dbReference type="EMBL" id="QJR99777.1"/>
    </source>
</evidence>
<dbReference type="PRINTS" id="PR01727">
    <property type="entry name" value="DNABINDINGHU"/>
</dbReference>
<dbReference type="AlphaFoldDB" id="A0A6M4NRQ9"/>
<gene>
    <name evidence="6" type="primary">hupB</name>
</gene>
<dbReference type="CDD" id="cd13831">
    <property type="entry name" value="HU"/>
    <property type="match status" value="1"/>
</dbReference>
<dbReference type="GO" id="GO:0003677">
    <property type="term" value="F:DNA binding"/>
    <property type="evidence" value="ECO:0007669"/>
    <property type="project" value="UniProtKB-KW"/>
</dbReference>
<geneLocation type="plasmid" evidence="6">
    <name>p717068-IMP</name>
</geneLocation>
<sequence>MNKQELIAAVAEDTELTRAAVERVLTSLLENIQSAAKKGEEVTIHGFGKFAPATRAARVGRNPQTGEAINIPARVDLTFKAGKQVKDKLNG</sequence>
<evidence type="ECO:0000256" key="2">
    <source>
        <dbReference type="ARBA" id="ARBA00010529"/>
    </source>
</evidence>
<keyword evidence="6" id="KW-0614">Plasmid</keyword>
<dbReference type="InterPro" id="IPR010992">
    <property type="entry name" value="IHF-like_DNA-bd_dom_sf"/>
</dbReference>
<keyword evidence="3" id="KW-0226">DNA condensation</keyword>
<dbReference type="GO" id="GO:0030261">
    <property type="term" value="P:chromosome condensation"/>
    <property type="evidence" value="ECO:0007669"/>
    <property type="project" value="UniProtKB-KW"/>
</dbReference>
<dbReference type="InterPro" id="IPR020816">
    <property type="entry name" value="Histone-like_DNA-bd_CS"/>
</dbReference>
<dbReference type="Gene3D" id="4.10.520.10">
    <property type="entry name" value="IHF-like DNA-binding proteins"/>
    <property type="match status" value="1"/>
</dbReference>
<evidence type="ECO:0000256" key="5">
    <source>
        <dbReference type="RuleBase" id="RU003939"/>
    </source>
</evidence>
<evidence type="ECO:0000256" key="3">
    <source>
        <dbReference type="ARBA" id="ARBA00023067"/>
    </source>
</evidence>
<comment type="similarity">
    <text evidence="2 5">Belongs to the bacterial histone-like protein family.</text>
</comment>
<dbReference type="SUPFAM" id="SSF47729">
    <property type="entry name" value="IHF-like DNA-binding proteins"/>
    <property type="match status" value="1"/>
</dbReference>
<dbReference type="Pfam" id="PF00216">
    <property type="entry name" value="Bac_DNA_binding"/>
    <property type="match status" value="1"/>
</dbReference>
<dbReference type="PANTHER" id="PTHR33175:SF3">
    <property type="entry name" value="DNA-BINDING PROTEIN HU-BETA"/>
    <property type="match status" value="1"/>
</dbReference>
<proteinExistence type="inferred from homology"/>
<evidence type="ECO:0000256" key="1">
    <source>
        <dbReference type="ARBA" id="ARBA00003819"/>
    </source>
</evidence>
<accession>A0A6M4NRQ9</accession>
<dbReference type="InterPro" id="IPR000119">
    <property type="entry name" value="Hist_DNA-bd"/>
</dbReference>
<keyword evidence="4 6" id="KW-0238">DNA-binding</keyword>
<organism evidence="6">
    <name type="scientific">Aeromonas caviae</name>
    <name type="common">Aeromonas punctata</name>
    <dbReference type="NCBI Taxonomy" id="648"/>
    <lineage>
        <taxon>Bacteria</taxon>
        <taxon>Pseudomonadati</taxon>
        <taxon>Pseudomonadota</taxon>
        <taxon>Gammaproteobacteria</taxon>
        <taxon>Aeromonadales</taxon>
        <taxon>Aeromonadaceae</taxon>
        <taxon>Aeromonas</taxon>
    </lineage>
</organism>
<comment type="function">
    <text evidence="1">Histone-like DNA-binding protein which is capable of wrapping DNA to stabilize it, and thus to prevent its denaturation under extreme environmental conditions.</text>
</comment>
<name>A0A6M4NRQ9_AERCA</name>
<reference evidence="6" key="1">
    <citation type="submission" date="2019-10" db="EMBL/GenBank/DDBJ databases">
        <authorList>
            <person name="Zhou D."/>
            <person name="Cheng Q."/>
        </authorList>
    </citation>
    <scope>NUCLEOTIDE SEQUENCE</scope>
    <source>
        <strain evidence="6">1507-17068</strain>
        <plasmid evidence="6">p717068-IMP</plasmid>
    </source>
</reference>
<dbReference type="RefSeq" id="WP_181715901.1">
    <property type="nucleotide sequence ID" value="NZ_CP066814.1"/>
</dbReference>
<protein>
    <submittedName>
        <fullName evidence="6">DNA-binding protein HU-beta</fullName>
    </submittedName>
</protein>
<dbReference type="PANTHER" id="PTHR33175">
    <property type="entry name" value="DNA-BINDING PROTEIN HU"/>
    <property type="match status" value="1"/>
</dbReference>
<dbReference type="EMBL" id="MN629346">
    <property type="protein sequence ID" value="QJR99777.1"/>
    <property type="molecule type" value="Genomic_DNA"/>
</dbReference>